<protein>
    <submittedName>
        <fullName evidence="2">Uncharacterized protein</fullName>
    </submittedName>
</protein>
<evidence type="ECO:0000313" key="1">
    <source>
        <dbReference type="EMBL" id="ROR34018.1"/>
    </source>
</evidence>
<evidence type="ECO:0000313" key="3">
    <source>
        <dbReference type="Proteomes" id="UP000266906"/>
    </source>
</evidence>
<reference evidence="3 4" key="1">
    <citation type="submission" date="2018-11" db="EMBL/GenBank/DDBJ databases">
        <title>Sequencing the genomes of 1000 actinobacteria strains.</title>
        <authorList>
            <person name="Klenk H.-P."/>
        </authorList>
    </citation>
    <scope>NUCLEOTIDE SEQUENCE [LARGE SCALE GENOMIC DNA]</scope>
    <source>
        <strain evidence="1 4">DSM 44780</strain>
        <strain evidence="2 3">DSM 44781</strain>
    </source>
</reference>
<accession>A0A8G1U933</accession>
<dbReference type="Proteomes" id="UP000267408">
    <property type="component" value="Unassembled WGS sequence"/>
</dbReference>
<sequence length="80" mass="8679">MSSERRTPARTIGSVCSRCAWVKHMSTNSCVRQGRSGMTSFMSCSASTPCANSSFDWKWKYSAPLVTPAAARISAIVAAW</sequence>
<gene>
    <name evidence="2" type="ORF">EDD38_7610</name>
    <name evidence="1" type="ORF">EDD39_7579</name>
</gene>
<dbReference type="EMBL" id="RKQG01000005">
    <property type="protein sequence ID" value="RPE26973.1"/>
    <property type="molecule type" value="Genomic_DNA"/>
</dbReference>
<accession>A0A3N4R080</accession>
<dbReference type="AlphaFoldDB" id="A0A3N4R080"/>
<evidence type="ECO:0000313" key="4">
    <source>
        <dbReference type="Proteomes" id="UP000267408"/>
    </source>
</evidence>
<keyword evidence="3" id="KW-1185">Reference proteome</keyword>
<dbReference type="Proteomes" id="UP000266906">
    <property type="component" value="Unassembled WGS sequence"/>
</dbReference>
<organism evidence="2 3">
    <name type="scientific">Kitasatospora cineracea</name>
    <dbReference type="NCBI Taxonomy" id="88074"/>
    <lineage>
        <taxon>Bacteria</taxon>
        <taxon>Bacillati</taxon>
        <taxon>Actinomycetota</taxon>
        <taxon>Actinomycetes</taxon>
        <taxon>Kitasatosporales</taxon>
        <taxon>Streptomycetaceae</taxon>
        <taxon>Kitasatospora</taxon>
    </lineage>
</organism>
<comment type="caution">
    <text evidence="2">The sequence shown here is derived from an EMBL/GenBank/DDBJ whole genome shotgun (WGS) entry which is preliminary data.</text>
</comment>
<dbReference type="EMBL" id="RJVJ01000004">
    <property type="protein sequence ID" value="ROR34018.1"/>
    <property type="molecule type" value="Genomic_DNA"/>
</dbReference>
<name>A0A3N4R080_9ACTN</name>
<proteinExistence type="predicted"/>
<evidence type="ECO:0000313" key="2">
    <source>
        <dbReference type="EMBL" id="RPE26973.1"/>
    </source>
</evidence>